<dbReference type="Pfam" id="PF12079">
    <property type="entry name" value="DUF3558"/>
    <property type="match status" value="1"/>
</dbReference>
<accession>A0ABT4V0U2</accession>
<proteinExistence type="predicted"/>
<dbReference type="InterPro" id="IPR024520">
    <property type="entry name" value="DUF3558"/>
</dbReference>
<evidence type="ECO:0000313" key="1">
    <source>
        <dbReference type="EMBL" id="MDA3627591.1"/>
    </source>
</evidence>
<comment type="caution">
    <text evidence="1">The sequence shown here is derived from an EMBL/GenBank/DDBJ whole genome shotgun (WGS) entry which is preliminary data.</text>
</comment>
<dbReference type="EMBL" id="JAQGLA010000030">
    <property type="protein sequence ID" value="MDA3627591.1"/>
    <property type="molecule type" value="Genomic_DNA"/>
</dbReference>
<organism evidence="1 2">
    <name type="scientific">Saccharopolyspora oryzae</name>
    <dbReference type="NCBI Taxonomy" id="2997343"/>
    <lineage>
        <taxon>Bacteria</taxon>
        <taxon>Bacillati</taxon>
        <taxon>Actinomycetota</taxon>
        <taxon>Actinomycetes</taxon>
        <taxon>Pseudonocardiales</taxon>
        <taxon>Pseudonocardiaceae</taxon>
        <taxon>Saccharopolyspora</taxon>
    </lineage>
</organism>
<dbReference type="Proteomes" id="UP001210380">
    <property type="component" value="Unassembled WGS sequence"/>
</dbReference>
<reference evidence="1 2" key="1">
    <citation type="submission" date="2022-11" db="EMBL/GenBank/DDBJ databases">
        <title>Draft genome sequence of Saccharopolyspora sp. WRP15-2 isolated from rhizosphere soils of wild rice in Thailand.</title>
        <authorList>
            <person name="Duangmal K."/>
            <person name="Kammanee S."/>
            <person name="Muangham S."/>
        </authorList>
    </citation>
    <scope>NUCLEOTIDE SEQUENCE [LARGE SCALE GENOMIC DNA]</scope>
    <source>
        <strain evidence="1 2">WRP15-2</strain>
    </source>
</reference>
<name>A0ABT4V0U2_9PSEU</name>
<keyword evidence="2" id="KW-1185">Reference proteome</keyword>
<sequence length="170" mass="17197">MIAAVAGASLLGLSACSGGGSSSGSEESPTSAAAGAGLASFDPCTFFEPGELTSWGLSTQSEDFSPVKSEPGCKWDGDQMGLALQKNAEESVASYQQSGSWERYDKKTIGGRSAAIANEPGTVGQGSCTVLVDAGGGVAIYMVDGTRRDSVDACAEAEKIANQTASRLPE</sequence>
<gene>
    <name evidence="1" type="ORF">OU415_19275</name>
</gene>
<protein>
    <submittedName>
        <fullName evidence="1">DUF3558 family protein</fullName>
    </submittedName>
</protein>
<evidence type="ECO:0000313" key="2">
    <source>
        <dbReference type="Proteomes" id="UP001210380"/>
    </source>
</evidence>
<dbReference type="RefSeq" id="WP_270950264.1">
    <property type="nucleotide sequence ID" value="NZ_JAQGLA010000030.1"/>
</dbReference>